<feature type="domain" description="FAD-dependent oxidoreductase 2 FAD-binding" evidence="5">
    <location>
        <begin position="8"/>
        <end position="545"/>
    </location>
</feature>
<evidence type="ECO:0000313" key="6">
    <source>
        <dbReference type="EMBL" id="MCX2698163.1"/>
    </source>
</evidence>
<name>A0ABT3QRD0_9HYPH</name>
<dbReference type="InterPro" id="IPR050315">
    <property type="entry name" value="FAD-oxidoreductase_2"/>
</dbReference>
<proteinExistence type="predicted"/>
<evidence type="ECO:0000313" key="7">
    <source>
        <dbReference type="Proteomes" id="UP001301216"/>
    </source>
</evidence>
<comment type="cofactor">
    <cofactor evidence="1">
        <name>FAD</name>
        <dbReference type="ChEBI" id="CHEBI:57692"/>
    </cofactor>
</comment>
<protein>
    <submittedName>
        <fullName evidence="6">FAD-dependent oxidoreductase</fullName>
    </submittedName>
</protein>
<gene>
    <name evidence="6" type="ORF">OPR82_15555</name>
</gene>
<comment type="caution">
    <text evidence="6">The sequence shown here is derived from an EMBL/GenBank/DDBJ whole genome shotgun (WGS) entry which is preliminary data.</text>
</comment>
<organism evidence="6 7">
    <name type="scientific">Ochrobactrum chromiisoli</name>
    <dbReference type="NCBI Taxonomy" id="2993941"/>
    <lineage>
        <taxon>Bacteria</taxon>
        <taxon>Pseudomonadati</taxon>
        <taxon>Pseudomonadota</taxon>
        <taxon>Alphaproteobacteria</taxon>
        <taxon>Hyphomicrobiales</taxon>
        <taxon>Brucellaceae</taxon>
        <taxon>Brucella/Ochrobactrum group</taxon>
        <taxon>Ochrobactrum</taxon>
    </lineage>
</organism>
<dbReference type="Pfam" id="PF00890">
    <property type="entry name" value="FAD_binding_2"/>
    <property type="match status" value="1"/>
</dbReference>
<keyword evidence="3" id="KW-0274">FAD</keyword>
<evidence type="ECO:0000259" key="5">
    <source>
        <dbReference type="Pfam" id="PF00890"/>
    </source>
</evidence>
<keyword evidence="7" id="KW-1185">Reference proteome</keyword>
<accession>A0ABT3QRD0</accession>
<reference evidence="6 7" key="1">
    <citation type="submission" date="2022-11" db="EMBL/GenBank/DDBJ databases">
        <title>Brucella sp. YY2X, whole genome shotgun sequencing project.</title>
        <authorList>
            <person name="Yang Y."/>
        </authorList>
    </citation>
    <scope>NUCLEOTIDE SEQUENCE [LARGE SCALE GENOMIC DNA]</scope>
    <source>
        <strain evidence="6 7">YY2X</strain>
    </source>
</reference>
<keyword evidence="2" id="KW-0285">Flavoprotein</keyword>
<evidence type="ECO:0000256" key="4">
    <source>
        <dbReference type="ARBA" id="ARBA00023002"/>
    </source>
</evidence>
<dbReference type="RefSeq" id="WP_265985842.1">
    <property type="nucleotide sequence ID" value="NZ_JAPHAV010000008.1"/>
</dbReference>
<dbReference type="InterPro" id="IPR003953">
    <property type="entry name" value="FAD-dep_OxRdtase_2_FAD-bd"/>
</dbReference>
<dbReference type="InterPro" id="IPR036188">
    <property type="entry name" value="FAD/NAD-bd_sf"/>
</dbReference>
<dbReference type="PANTHER" id="PTHR43400:SF10">
    <property type="entry name" value="3-OXOSTEROID 1-DEHYDROGENASE"/>
    <property type="match status" value="1"/>
</dbReference>
<dbReference type="SUPFAM" id="SSF56425">
    <property type="entry name" value="Succinate dehydrogenase/fumarate reductase flavoprotein, catalytic domain"/>
    <property type="match status" value="1"/>
</dbReference>
<keyword evidence="4" id="KW-0560">Oxidoreductase</keyword>
<evidence type="ECO:0000256" key="3">
    <source>
        <dbReference type="ARBA" id="ARBA00022827"/>
    </source>
</evidence>
<dbReference type="Proteomes" id="UP001301216">
    <property type="component" value="Unassembled WGS sequence"/>
</dbReference>
<evidence type="ECO:0000256" key="1">
    <source>
        <dbReference type="ARBA" id="ARBA00001974"/>
    </source>
</evidence>
<dbReference type="InterPro" id="IPR027477">
    <property type="entry name" value="Succ_DH/fumarate_Rdtase_cat_sf"/>
</dbReference>
<sequence length="573" mass="61396">MSLANSYDVVVIGSGAAGLTAAITAKKSGLSVVVLEKAPVFGGTTAFSGGVIWIPGNPHYEAEGIKEDRAAVHTYMRGEAGNKYDADFIDAYLDFGPEMLRFMEKETEARFVRTLYPDYHPEQAGGVEIGRSVTAAAYDGRRLGKEFRRLRQPLKTITFMGMMFNSSNNDLKHFFNFTKSPVSAMYVAKRLAVHMWHLLRHGRGVQLTSGNALAAALSKSALDLGIEIVTDAPVGELVKKDGRVTGVVVTLDGTRRDVQATKGVILAAGGFARDGKRISALYPHLKEGGEHFTPVPEGNTGDGIALGEKAGGHISEGLPNAAAWMPVSKVPFPGGEIAFPHLVDRYKPGFIMVTASGRRFVNESLSYHDVGAAMIEACRGKGKTEAWLIADHRTIRKYGIGYVKPYPMPLGPHLRSGYLKSGKTLEELAGRIGVDARAFADEVKHYNDGARNGEDRQFGRGTSGFNRYLGDANNKPNPNVAPVEQGPFYALRIVMGDLGTFPGLVTDTQSRVLDEHSQPIAGLWAAGNDAASIMGGAYPGAGITIGPAMTFGYVAALSIAGKIHERGRTLAAE</sequence>
<dbReference type="EMBL" id="JAPHAV010000008">
    <property type="protein sequence ID" value="MCX2698163.1"/>
    <property type="molecule type" value="Genomic_DNA"/>
</dbReference>
<dbReference type="Gene3D" id="3.50.50.60">
    <property type="entry name" value="FAD/NAD(P)-binding domain"/>
    <property type="match status" value="2"/>
</dbReference>
<dbReference type="SUPFAM" id="SSF51905">
    <property type="entry name" value="FAD/NAD(P)-binding domain"/>
    <property type="match status" value="1"/>
</dbReference>
<evidence type="ECO:0000256" key="2">
    <source>
        <dbReference type="ARBA" id="ARBA00022630"/>
    </source>
</evidence>
<dbReference type="PANTHER" id="PTHR43400">
    <property type="entry name" value="FUMARATE REDUCTASE"/>
    <property type="match status" value="1"/>
</dbReference>
<dbReference type="PRINTS" id="PR00411">
    <property type="entry name" value="PNDRDTASEI"/>
</dbReference>